<sequence>MSSAQTPKFIWESGTWGPVPRWLSSPDIAAIETLSRTHLQPPVDRHLDVTFFSEGAFNKLYTVTVSDDGGNIGSPHYIFRATSPVEPFYKTASEVATLSYIREHTSVPIPRVIAHSSTTENELGCEWILMERVPGVALETVWSDMDLEMKGGETKLIAGFVKQLRDLRRHFTAVGNLYFREDIDTSNAAVRVVPVDDEKYVLGPIVTPYMFAGGRKLRVSRNLGPYSNDAEYIAALAASELEDMKLLLSADAHSHDDFDEDLAEDAEDIIEVLNELQAISTAVFPSRPRRFAIHHHDLSLANILVDPATYEITGIVDWECVGTRPHWEDTYPLFLLGPEIEGEVEPLAPGDRDEFRAERWENWEKTKLRSAFDRELSEVHHAGDGEDDVRREFRQQLDWVEVSQRKVKNWMKGYVQKHTLMQPEAA</sequence>
<dbReference type="EMBL" id="MU117972">
    <property type="protein sequence ID" value="KAF9651927.1"/>
    <property type="molecule type" value="Genomic_DNA"/>
</dbReference>
<name>A0ACB6ZQP7_THEGA</name>
<gene>
    <name evidence="1" type="ORF">BDM02DRAFT_3202718</name>
</gene>
<evidence type="ECO:0000313" key="1">
    <source>
        <dbReference type="EMBL" id="KAF9651927.1"/>
    </source>
</evidence>
<accession>A0ACB6ZQP7</accession>
<protein>
    <submittedName>
        <fullName evidence="1">Uncharacterized protein</fullName>
    </submittedName>
</protein>
<dbReference type="Proteomes" id="UP000886501">
    <property type="component" value="Unassembled WGS sequence"/>
</dbReference>
<reference evidence="1" key="2">
    <citation type="journal article" date="2020" name="Nat. Commun.">
        <title>Large-scale genome sequencing of mycorrhizal fungi provides insights into the early evolution of symbiotic traits.</title>
        <authorList>
            <person name="Miyauchi S."/>
            <person name="Kiss E."/>
            <person name="Kuo A."/>
            <person name="Drula E."/>
            <person name="Kohler A."/>
            <person name="Sanchez-Garcia M."/>
            <person name="Morin E."/>
            <person name="Andreopoulos B."/>
            <person name="Barry K.W."/>
            <person name="Bonito G."/>
            <person name="Buee M."/>
            <person name="Carver A."/>
            <person name="Chen C."/>
            <person name="Cichocki N."/>
            <person name="Clum A."/>
            <person name="Culley D."/>
            <person name="Crous P.W."/>
            <person name="Fauchery L."/>
            <person name="Girlanda M."/>
            <person name="Hayes R.D."/>
            <person name="Keri Z."/>
            <person name="LaButti K."/>
            <person name="Lipzen A."/>
            <person name="Lombard V."/>
            <person name="Magnuson J."/>
            <person name="Maillard F."/>
            <person name="Murat C."/>
            <person name="Nolan M."/>
            <person name="Ohm R.A."/>
            <person name="Pangilinan J."/>
            <person name="Pereira M.F."/>
            <person name="Perotto S."/>
            <person name="Peter M."/>
            <person name="Pfister S."/>
            <person name="Riley R."/>
            <person name="Sitrit Y."/>
            <person name="Stielow J.B."/>
            <person name="Szollosi G."/>
            <person name="Zifcakova L."/>
            <person name="Stursova M."/>
            <person name="Spatafora J.W."/>
            <person name="Tedersoo L."/>
            <person name="Vaario L.M."/>
            <person name="Yamada A."/>
            <person name="Yan M."/>
            <person name="Wang P."/>
            <person name="Xu J."/>
            <person name="Bruns T."/>
            <person name="Baldrian P."/>
            <person name="Vilgalys R."/>
            <person name="Dunand C."/>
            <person name="Henrissat B."/>
            <person name="Grigoriev I.V."/>
            <person name="Hibbett D."/>
            <person name="Nagy L.G."/>
            <person name="Martin F.M."/>
        </authorList>
    </citation>
    <scope>NUCLEOTIDE SEQUENCE</scope>
    <source>
        <strain evidence="1">P2</strain>
    </source>
</reference>
<evidence type="ECO:0000313" key="2">
    <source>
        <dbReference type="Proteomes" id="UP000886501"/>
    </source>
</evidence>
<keyword evidence="2" id="KW-1185">Reference proteome</keyword>
<reference evidence="1" key="1">
    <citation type="submission" date="2019-10" db="EMBL/GenBank/DDBJ databases">
        <authorList>
            <consortium name="DOE Joint Genome Institute"/>
            <person name="Kuo A."/>
            <person name="Miyauchi S."/>
            <person name="Kiss E."/>
            <person name="Drula E."/>
            <person name="Kohler A."/>
            <person name="Sanchez-Garcia M."/>
            <person name="Andreopoulos B."/>
            <person name="Barry K.W."/>
            <person name="Bonito G."/>
            <person name="Buee M."/>
            <person name="Carver A."/>
            <person name="Chen C."/>
            <person name="Cichocki N."/>
            <person name="Clum A."/>
            <person name="Culley D."/>
            <person name="Crous P.W."/>
            <person name="Fauchery L."/>
            <person name="Girlanda M."/>
            <person name="Hayes R."/>
            <person name="Keri Z."/>
            <person name="Labutti K."/>
            <person name="Lipzen A."/>
            <person name="Lombard V."/>
            <person name="Magnuson J."/>
            <person name="Maillard F."/>
            <person name="Morin E."/>
            <person name="Murat C."/>
            <person name="Nolan M."/>
            <person name="Ohm R."/>
            <person name="Pangilinan J."/>
            <person name="Pereira M."/>
            <person name="Perotto S."/>
            <person name="Peter M."/>
            <person name="Riley R."/>
            <person name="Sitrit Y."/>
            <person name="Stielow B."/>
            <person name="Szollosi G."/>
            <person name="Zifcakova L."/>
            <person name="Stursova M."/>
            <person name="Spatafora J.W."/>
            <person name="Tedersoo L."/>
            <person name="Vaario L.-M."/>
            <person name="Yamada A."/>
            <person name="Yan M."/>
            <person name="Wang P."/>
            <person name="Xu J."/>
            <person name="Bruns T."/>
            <person name="Baldrian P."/>
            <person name="Vilgalys R."/>
            <person name="Henrissat B."/>
            <person name="Grigoriev I.V."/>
            <person name="Hibbett D."/>
            <person name="Nagy L.G."/>
            <person name="Martin F.M."/>
        </authorList>
    </citation>
    <scope>NUCLEOTIDE SEQUENCE</scope>
    <source>
        <strain evidence="1">P2</strain>
    </source>
</reference>
<proteinExistence type="predicted"/>
<comment type="caution">
    <text evidence="1">The sequence shown here is derived from an EMBL/GenBank/DDBJ whole genome shotgun (WGS) entry which is preliminary data.</text>
</comment>
<organism evidence="1 2">
    <name type="scientific">Thelephora ganbajun</name>
    <name type="common">Ganba fungus</name>
    <dbReference type="NCBI Taxonomy" id="370292"/>
    <lineage>
        <taxon>Eukaryota</taxon>
        <taxon>Fungi</taxon>
        <taxon>Dikarya</taxon>
        <taxon>Basidiomycota</taxon>
        <taxon>Agaricomycotina</taxon>
        <taxon>Agaricomycetes</taxon>
        <taxon>Thelephorales</taxon>
        <taxon>Thelephoraceae</taxon>
        <taxon>Thelephora</taxon>
    </lineage>
</organism>